<comment type="caution">
    <text evidence="2">The sequence shown here is derived from an EMBL/GenBank/DDBJ whole genome shotgun (WGS) entry which is preliminary data.</text>
</comment>
<feature type="domain" description="HTH arsR-type" evidence="1">
    <location>
        <begin position="1"/>
        <end position="96"/>
    </location>
</feature>
<reference evidence="2 3" key="1">
    <citation type="submission" date="2019-06" db="EMBL/GenBank/DDBJ databases">
        <title>Sequencing the genomes of 1000 actinobacteria strains.</title>
        <authorList>
            <person name="Klenk H.-P."/>
        </authorList>
    </citation>
    <scope>NUCLEOTIDE SEQUENCE [LARGE SCALE GENOMIC DNA]</scope>
    <source>
        <strain evidence="2 3">DSM 8803</strain>
    </source>
</reference>
<evidence type="ECO:0000313" key="2">
    <source>
        <dbReference type="EMBL" id="TQL43869.1"/>
    </source>
</evidence>
<dbReference type="GO" id="GO:0097063">
    <property type="term" value="F:cadmium ion sensor activity"/>
    <property type="evidence" value="ECO:0007669"/>
    <property type="project" value="TreeGrafter"/>
</dbReference>
<protein>
    <submittedName>
        <fullName evidence="2">ArsR family transcriptional regulator</fullName>
    </submittedName>
</protein>
<accession>A0A542Y6Y9</accession>
<dbReference type="PANTHER" id="PTHR39168">
    <property type="entry name" value="TRANSCRIPTIONAL REGULATOR-RELATED"/>
    <property type="match status" value="1"/>
</dbReference>
<dbReference type="Gene3D" id="1.10.10.10">
    <property type="entry name" value="Winged helix-like DNA-binding domain superfamily/Winged helix DNA-binding domain"/>
    <property type="match status" value="1"/>
</dbReference>
<dbReference type="InterPro" id="IPR011991">
    <property type="entry name" value="ArsR-like_HTH"/>
</dbReference>
<dbReference type="GO" id="GO:0010288">
    <property type="term" value="P:response to lead ion"/>
    <property type="evidence" value="ECO:0007669"/>
    <property type="project" value="TreeGrafter"/>
</dbReference>
<dbReference type="SUPFAM" id="SSF46785">
    <property type="entry name" value="Winged helix' DNA-binding domain"/>
    <property type="match status" value="1"/>
</dbReference>
<dbReference type="AlphaFoldDB" id="A0A542Y6Y9"/>
<dbReference type="GO" id="GO:0046686">
    <property type="term" value="P:response to cadmium ion"/>
    <property type="evidence" value="ECO:0007669"/>
    <property type="project" value="TreeGrafter"/>
</dbReference>
<dbReference type="InterPro" id="IPR036390">
    <property type="entry name" value="WH_DNA-bd_sf"/>
</dbReference>
<dbReference type="OrthoDB" id="3232131at2"/>
<dbReference type="InterPro" id="IPR001845">
    <property type="entry name" value="HTH_ArsR_DNA-bd_dom"/>
</dbReference>
<sequence length="240" mass="26100">MEETSSPALAATAAVLANDARASMLLLMLDGRAWTLTELSRGTGIARSSASEHADKLLDSGLAEEVRQGRHRYLRLAGTQAAALVESLASFSGRVRPAKQSLDAQHRDRAIREARTCYRHLAGKLGVALADGMRARGFLESDFSLAPPGRAWLESLGIDLPVHPRRPLTRPCLDWTERRDHVAGLAAEMLLDTLKHRAWIESLPSSTRAVRLTSAGEENLASILQQDLPRHAPIPRSAPA</sequence>
<dbReference type="SMART" id="SM00418">
    <property type="entry name" value="HTH_ARSR"/>
    <property type="match status" value="1"/>
</dbReference>
<name>A0A542Y6Y9_9MICO</name>
<dbReference type="GO" id="GO:0032791">
    <property type="term" value="F:lead ion binding"/>
    <property type="evidence" value="ECO:0007669"/>
    <property type="project" value="TreeGrafter"/>
</dbReference>
<dbReference type="InterPro" id="IPR036388">
    <property type="entry name" value="WH-like_DNA-bd_sf"/>
</dbReference>
<dbReference type="GO" id="GO:0003677">
    <property type="term" value="F:DNA binding"/>
    <property type="evidence" value="ECO:0007669"/>
    <property type="project" value="InterPro"/>
</dbReference>
<dbReference type="Pfam" id="PF09339">
    <property type="entry name" value="HTH_IclR"/>
    <property type="match status" value="1"/>
</dbReference>
<evidence type="ECO:0000313" key="3">
    <source>
        <dbReference type="Proteomes" id="UP000319094"/>
    </source>
</evidence>
<dbReference type="RefSeq" id="WP_141887128.1">
    <property type="nucleotide sequence ID" value="NZ_BAAAUY010000001.1"/>
</dbReference>
<dbReference type="PANTHER" id="PTHR39168:SF1">
    <property type="entry name" value="TRANSCRIPTIONAL REGULATORY PROTEIN"/>
    <property type="match status" value="1"/>
</dbReference>
<organism evidence="2 3">
    <name type="scientific">Leucobacter komagatae</name>
    <dbReference type="NCBI Taxonomy" id="55969"/>
    <lineage>
        <taxon>Bacteria</taxon>
        <taxon>Bacillati</taxon>
        <taxon>Actinomycetota</taxon>
        <taxon>Actinomycetes</taxon>
        <taxon>Micrococcales</taxon>
        <taxon>Microbacteriaceae</taxon>
        <taxon>Leucobacter</taxon>
    </lineage>
</organism>
<dbReference type="PROSITE" id="PS50987">
    <property type="entry name" value="HTH_ARSR_2"/>
    <property type="match status" value="1"/>
</dbReference>
<proteinExistence type="predicted"/>
<dbReference type="CDD" id="cd00090">
    <property type="entry name" value="HTH_ARSR"/>
    <property type="match status" value="1"/>
</dbReference>
<gene>
    <name evidence="2" type="ORF">FB468_1906</name>
</gene>
<evidence type="ECO:0000259" key="1">
    <source>
        <dbReference type="PROSITE" id="PS50987"/>
    </source>
</evidence>
<keyword evidence="3" id="KW-1185">Reference proteome</keyword>
<dbReference type="EMBL" id="VFON01000001">
    <property type="protein sequence ID" value="TQL43869.1"/>
    <property type="molecule type" value="Genomic_DNA"/>
</dbReference>
<dbReference type="InterPro" id="IPR005471">
    <property type="entry name" value="Tscrpt_reg_IclR_N"/>
</dbReference>
<dbReference type="Proteomes" id="UP000319094">
    <property type="component" value="Unassembled WGS sequence"/>
</dbReference>
<dbReference type="GO" id="GO:0003700">
    <property type="term" value="F:DNA-binding transcription factor activity"/>
    <property type="evidence" value="ECO:0007669"/>
    <property type="project" value="InterPro"/>
</dbReference>
<dbReference type="InterPro" id="IPR052543">
    <property type="entry name" value="HTH_Metal-responsive_Reg"/>
</dbReference>